<dbReference type="PANTHER" id="PTHR43163:SF6">
    <property type="entry name" value="DIPEPTIDE TRANSPORT SYSTEM PERMEASE PROTEIN DPPB-RELATED"/>
    <property type="match status" value="1"/>
</dbReference>
<dbReference type="SUPFAM" id="SSF161098">
    <property type="entry name" value="MetI-like"/>
    <property type="match status" value="1"/>
</dbReference>
<keyword evidence="2 7" id="KW-0813">Transport</keyword>
<feature type="transmembrane region" description="Helical" evidence="7">
    <location>
        <begin position="101"/>
        <end position="129"/>
    </location>
</feature>
<dbReference type="Pfam" id="PF00528">
    <property type="entry name" value="BPD_transp_1"/>
    <property type="match status" value="1"/>
</dbReference>
<dbReference type="RefSeq" id="WP_344248231.1">
    <property type="nucleotide sequence ID" value="NZ_BAAAPM010000003.1"/>
</dbReference>
<keyword evidence="5 7" id="KW-1133">Transmembrane helix</keyword>
<organism evidence="9 10">
    <name type="scientific">Isoptericola hypogeus</name>
    <dbReference type="NCBI Taxonomy" id="300179"/>
    <lineage>
        <taxon>Bacteria</taxon>
        <taxon>Bacillati</taxon>
        <taxon>Actinomycetota</taxon>
        <taxon>Actinomycetes</taxon>
        <taxon>Micrococcales</taxon>
        <taxon>Promicromonosporaceae</taxon>
        <taxon>Isoptericola</taxon>
    </lineage>
</organism>
<feature type="domain" description="ABC transmembrane type-1" evidence="8">
    <location>
        <begin position="102"/>
        <end position="314"/>
    </location>
</feature>
<dbReference type="InterPro" id="IPR035906">
    <property type="entry name" value="MetI-like_sf"/>
</dbReference>
<comment type="caution">
    <text evidence="9">The sequence shown here is derived from an EMBL/GenBank/DDBJ whole genome shotgun (WGS) entry which is preliminary data.</text>
</comment>
<dbReference type="PROSITE" id="PS50928">
    <property type="entry name" value="ABC_TM1"/>
    <property type="match status" value="1"/>
</dbReference>
<keyword evidence="10" id="KW-1185">Reference proteome</keyword>
<keyword evidence="3" id="KW-1003">Cell membrane</keyword>
<comment type="similarity">
    <text evidence="7">Belongs to the binding-protein-dependent transport system permease family.</text>
</comment>
<proteinExistence type="inferred from homology"/>
<feature type="transmembrane region" description="Helical" evidence="7">
    <location>
        <begin position="295"/>
        <end position="318"/>
    </location>
</feature>
<keyword evidence="6 7" id="KW-0472">Membrane</keyword>
<name>A0ABN2JFN9_9MICO</name>
<reference evidence="9 10" key="1">
    <citation type="journal article" date="2019" name="Int. J. Syst. Evol. Microbiol.">
        <title>The Global Catalogue of Microorganisms (GCM) 10K type strain sequencing project: providing services to taxonomists for standard genome sequencing and annotation.</title>
        <authorList>
            <consortium name="The Broad Institute Genomics Platform"/>
            <consortium name="The Broad Institute Genome Sequencing Center for Infectious Disease"/>
            <person name="Wu L."/>
            <person name="Ma J."/>
        </authorList>
    </citation>
    <scope>NUCLEOTIDE SEQUENCE [LARGE SCALE GENOMIC DNA]</scope>
    <source>
        <strain evidence="9 10">JCM 15589</strain>
    </source>
</reference>
<evidence type="ECO:0000259" key="8">
    <source>
        <dbReference type="PROSITE" id="PS50928"/>
    </source>
</evidence>
<comment type="subcellular location">
    <subcellularLocation>
        <location evidence="1 7">Cell membrane</location>
        <topology evidence="1 7">Multi-pass membrane protein</topology>
    </subcellularLocation>
</comment>
<dbReference type="CDD" id="cd06261">
    <property type="entry name" value="TM_PBP2"/>
    <property type="match status" value="1"/>
</dbReference>
<accession>A0ABN2JFN9</accession>
<feature type="transmembrane region" description="Helical" evidence="7">
    <location>
        <begin position="7"/>
        <end position="25"/>
    </location>
</feature>
<evidence type="ECO:0000256" key="5">
    <source>
        <dbReference type="ARBA" id="ARBA00022989"/>
    </source>
</evidence>
<dbReference type="EMBL" id="BAAAPM010000003">
    <property type="protein sequence ID" value="GAA1724623.1"/>
    <property type="molecule type" value="Genomic_DNA"/>
</dbReference>
<evidence type="ECO:0000256" key="3">
    <source>
        <dbReference type="ARBA" id="ARBA00022475"/>
    </source>
</evidence>
<sequence length="331" mass="35658">MTYFARRIGFFVLTLWGAVTLNFLIPRMSSGDPAQAILEQVAVKDGYVDPAQLEAVRAMLGVSDASLWSQYVDYLQNLAAGNFGVSYTYFPYTVTDVIGDALPWTIVLLGTTLVLSFVIGTLLGAWVAWRRNSGFDAIVTVGSSFLGTLPFFWLALLLIYVFAITLGWLPSSGGYSGAVEPGPSPEFFVDAWQHFLLPAAAIMITGPIGWMLGMRNNMVASLGEDFARFGRAKGLSARVLALNYGARVAILPNITGFALALGGLVGGTALVEQVFNYPGMGRLLLEAVSNKDFPLMQTIFLFSTVGVLVANLGADLLYGVLDPRARRKEAA</sequence>
<feature type="transmembrane region" description="Helical" evidence="7">
    <location>
        <begin position="150"/>
        <end position="171"/>
    </location>
</feature>
<dbReference type="PANTHER" id="PTHR43163">
    <property type="entry name" value="DIPEPTIDE TRANSPORT SYSTEM PERMEASE PROTEIN DPPB-RELATED"/>
    <property type="match status" value="1"/>
</dbReference>
<evidence type="ECO:0000256" key="1">
    <source>
        <dbReference type="ARBA" id="ARBA00004651"/>
    </source>
</evidence>
<dbReference type="InterPro" id="IPR000515">
    <property type="entry name" value="MetI-like"/>
</dbReference>
<evidence type="ECO:0000256" key="4">
    <source>
        <dbReference type="ARBA" id="ARBA00022692"/>
    </source>
</evidence>
<feature type="transmembrane region" description="Helical" evidence="7">
    <location>
        <begin position="254"/>
        <end position="275"/>
    </location>
</feature>
<evidence type="ECO:0000256" key="7">
    <source>
        <dbReference type="RuleBase" id="RU363032"/>
    </source>
</evidence>
<evidence type="ECO:0000313" key="9">
    <source>
        <dbReference type="EMBL" id="GAA1724623.1"/>
    </source>
</evidence>
<protein>
    <submittedName>
        <fullName evidence="9">ABC transporter permease</fullName>
    </submittedName>
</protein>
<dbReference type="Proteomes" id="UP001501138">
    <property type="component" value="Unassembled WGS sequence"/>
</dbReference>
<evidence type="ECO:0000256" key="6">
    <source>
        <dbReference type="ARBA" id="ARBA00023136"/>
    </source>
</evidence>
<dbReference type="Gene3D" id="1.10.3720.10">
    <property type="entry name" value="MetI-like"/>
    <property type="match status" value="1"/>
</dbReference>
<evidence type="ECO:0000256" key="2">
    <source>
        <dbReference type="ARBA" id="ARBA00022448"/>
    </source>
</evidence>
<evidence type="ECO:0000313" key="10">
    <source>
        <dbReference type="Proteomes" id="UP001501138"/>
    </source>
</evidence>
<keyword evidence="4 7" id="KW-0812">Transmembrane</keyword>
<gene>
    <name evidence="9" type="ORF">GCM10009809_20520</name>
</gene>
<feature type="transmembrane region" description="Helical" evidence="7">
    <location>
        <begin position="191"/>
        <end position="212"/>
    </location>
</feature>